<dbReference type="InterPro" id="IPR000618">
    <property type="entry name" value="Insect_cuticle"/>
</dbReference>
<accession>A0A9N9T9A2</accession>
<dbReference type="PROSITE" id="PS00233">
    <property type="entry name" value="CHIT_BIND_RR_1"/>
    <property type="match status" value="1"/>
</dbReference>
<name>A0A9N9T9A2_DIABA</name>
<keyword evidence="5" id="KW-1185">Reference proteome</keyword>
<dbReference type="GO" id="GO:0042302">
    <property type="term" value="F:structural constituent of cuticle"/>
    <property type="evidence" value="ECO:0007669"/>
    <property type="project" value="UniProtKB-UniRule"/>
</dbReference>
<dbReference type="EMBL" id="OU898283">
    <property type="protein sequence ID" value="CAG9838986.1"/>
    <property type="molecule type" value="Genomic_DNA"/>
</dbReference>
<keyword evidence="3" id="KW-0732">Signal</keyword>
<dbReference type="OrthoDB" id="7789829at2759"/>
<dbReference type="PANTHER" id="PTHR12236">
    <property type="entry name" value="STRUCTURAL CONTITUENT OF CUTICLE"/>
    <property type="match status" value="1"/>
</dbReference>
<sequence length="160" mass="16507">MRRSILLLLVVSSAPCFAGIAGYGGYPGGVSYAAPPVHGLGHGGPIPLAVGNGHEIDYYAHPKYSYNYGVADGLTGDQKSQSEIRDGGVVKGSYSVVEPDGSVRVVDYSADDVNGFNAVVKKIGPSLHAAPAPVVPVPHAPVSYDYGYAGHGGAYPHGHY</sequence>
<evidence type="ECO:0000256" key="1">
    <source>
        <dbReference type="ARBA" id="ARBA00022460"/>
    </source>
</evidence>
<dbReference type="InterPro" id="IPR051217">
    <property type="entry name" value="Insect_Cuticle_Struc_Prot"/>
</dbReference>
<dbReference type="AlphaFoldDB" id="A0A9N9T9A2"/>
<protein>
    <submittedName>
        <fullName evidence="4">Uncharacterized protein</fullName>
    </submittedName>
</protein>
<dbReference type="PANTHER" id="PTHR12236:SF75">
    <property type="entry name" value="CUTICULAR PROTEIN 62BB, ISOFORM A"/>
    <property type="match status" value="1"/>
</dbReference>
<evidence type="ECO:0000313" key="5">
    <source>
        <dbReference type="Proteomes" id="UP001153709"/>
    </source>
</evidence>
<organism evidence="4 5">
    <name type="scientific">Diabrotica balteata</name>
    <name type="common">Banded cucumber beetle</name>
    <dbReference type="NCBI Taxonomy" id="107213"/>
    <lineage>
        <taxon>Eukaryota</taxon>
        <taxon>Metazoa</taxon>
        <taxon>Ecdysozoa</taxon>
        <taxon>Arthropoda</taxon>
        <taxon>Hexapoda</taxon>
        <taxon>Insecta</taxon>
        <taxon>Pterygota</taxon>
        <taxon>Neoptera</taxon>
        <taxon>Endopterygota</taxon>
        <taxon>Coleoptera</taxon>
        <taxon>Polyphaga</taxon>
        <taxon>Cucujiformia</taxon>
        <taxon>Chrysomeloidea</taxon>
        <taxon>Chrysomelidae</taxon>
        <taxon>Galerucinae</taxon>
        <taxon>Diabroticina</taxon>
        <taxon>Diabroticites</taxon>
        <taxon>Diabrotica</taxon>
    </lineage>
</organism>
<reference evidence="4" key="1">
    <citation type="submission" date="2022-01" db="EMBL/GenBank/DDBJ databases">
        <authorList>
            <person name="King R."/>
        </authorList>
    </citation>
    <scope>NUCLEOTIDE SEQUENCE</scope>
</reference>
<evidence type="ECO:0000256" key="2">
    <source>
        <dbReference type="PROSITE-ProRule" id="PRU00497"/>
    </source>
</evidence>
<dbReference type="PRINTS" id="PR00947">
    <property type="entry name" value="CUTICLE"/>
</dbReference>
<feature type="signal peptide" evidence="3">
    <location>
        <begin position="1"/>
        <end position="18"/>
    </location>
</feature>
<dbReference type="GO" id="GO:0005615">
    <property type="term" value="C:extracellular space"/>
    <property type="evidence" value="ECO:0007669"/>
    <property type="project" value="TreeGrafter"/>
</dbReference>
<dbReference type="PROSITE" id="PS51155">
    <property type="entry name" value="CHIT_BIND_RR_2"/>
    <property type="match status" value="1"/>
</dbReference>
<dbReference type="Proteomes" id="UP001153709">
    <property type="component" value="Chromosome 8"/>
</dbReference>
<evidence type="ECO:0000313" key="4">
    <source>
        <dbReference type="EMBL" id="CAG9838986.1"/>
    </source>
</evidence>
<keyword evidence="1 2" id="KW-0193">Cuticle</keyword>
<proteinExistence type="predicted"/>
<dbReference type="GO" id="GO:0031012">
    <property type="term" value="C:extracellular matrix"/>
    <property type="evidence" value="ECO:0007669"/>
    <property type="project" value="TreeGrafter"/>
</dbReference>
<evidence type="ECO:0000256" key="3">
    <source>
        <dbReference type="SAM" id="SignalP"/>
    </source>
</evidence>
<dbReference type="Pfam" id="PF00379">
    <property type="entry name" value="Chitin_bind_4"/>
    <property type="match status" value="1"/>
</dbReference>
<gene>
    <name evidence="4" type="ORF">DIABBA_LOCUS11795</name>
</gene>
<feature type="chain" id="PRO_5040387931" evidence="3">
    <location>
        <begin position="19"/>
        <end position="160"/>
    </location>
</feature>
<dbReference type="InterPro" id="IPR031311">
    <property type="entry name" value="CHIT_BIND_RR_consensus"/>
</dbReference>